<gene>
    <name evidence="1" type="ORF">EZS28_050691</name>
</gene>
<name>A0A5J4T727_9EUKA</name>
<sequence length="84" mass="9720">MEGWQQFLMKTFDSEHSEHSKIIQPQGGGRKTNLTIPFSRTKIMLFVEDKQGQDSKRRRTPPIVPITQELPELLPLNLQPHQSP</sequence>
<comment type="caution">
    <text evidence="1">The sequence shown here is derived from an EMBL/GenBank/DDBJ whole genome shotgun (WGS) entry which is preliminary data.</text>
</comment>
<accession>A0A5J4T727</accession>
<dbReference type="AlphaFoldDB" id="A0A5J4T727"/>
<dbReference type="Proteomes" id="UP000324800">
    <property type="component" value="Unassembled WGS sequence"/>
</dbReference>
<protein>
    <submittedName>
        <fullName evidence="1">Uncharacterized protein</fullName>
    </submittedName>
</protein>
<dbReference type="EMBL" id="SNRW01037451">
    <property type="protein sequence ID" value="KAA6353782.1"/>
    <property type="molecule type" value="Genomic_DNA"/>
</dbReference>
<evidence type="ECO:0000313" key="1">
    <source>
        <dbReference type="EMBL" id="KAA6353782.1"/>
    </source>
</evidence>
<organism evidence="1 2">
    <name type="scientific">Streblomastix strix</name>
    <dbReference type="NCBI Taxonomy" id="222440"/>
    <lineage>
        <taxon>Eukaryota</taxon>
        <taxon>Metamonada</taxon>
        <taxon>Preaxostyla</taxon>
        <taxon>Oxymonadida</taxon>
        <taxon>Streblomastigidae</taxon>
        <taxon>Streblomastix</taxon>
    </lineage>
</organism>
<evidence type="ECO:0000313" key="2">
    <source>
        <dbReference type="Proteomes" id="UP000324800"/>
    </source>
</evidence>
<reference evidence="1 2" key="1">
    <citation type="submission" date="2019-03" db="EMBL/GenBank/DDBJ databases">
        <title>Single cell metagenomics reveals metabolic interactions within the superorganism composed of flagellate Streblomastix strix and complex community of Bacteroidetes bacteria on its surface.</title>
        <authorList>
            <person name="Treitli S.C."/>
            <person name="Kolisko M."/>
            <person name="Husnik F."/>
            <person name="Keeling P."/>
            <person name="Hampl V."/>
        </authorList>
    </citation>
    <scope>NUCLEOTIDE SEQUENCE [LARGE SCALE GENOMIC DNA]</scope>
    <source>
        <strain evidence="1">ST1C</strain>
    </source>
</reference>
<proteinExistence type="predicted"/>